<dbReference type="PRINTS" id="PR00127">
    <property type="entry name" value="CLPPROTEASEP"/>
</dbReference>
<dbReference type="GO" id="GO:0009368">
    <property type="term" value="C:endopeptidase Clp complex"/>
    <property type="evidence" value="ECO:0007669"/>
    <property type="project" value="TreeGrafter"/>
</dbReference>
<keyword evidence="8" id="KW-1185">Reference proteome</keyword>
<dbReference type="GO" id="GO:0051117">
    <property type="term" value="F:ATPase binding"/>
    <property type="evidence" value="ECO:0007669"/>
    <property type="project" value="TreeGrafter"/>
</dbReference>
<dbReference type="PANTHER" id="PTHR10381:SF70">
    <property type="entry name" value="ATP-DEPENDENT CLP PROTEASE PROTEOLYTIC SUBUNIT"/>
    <property type="match status" value="1"/>
</dbReference>
<dbReference type="GO" id="GO:0006515">
    <property type="term" value="P:protein quality control for misfolded or incompletely synthesized proteins"/>
    <property type="evidence" value="ECO:0007669"/>
    <property type="project" value="TreeGrafter"/>
</dbReference>
<protein>
    <recommendedName>
        <fullName evidence="6">ATP-dependent Clp protease proteolytic subunit</fullName>
    </recommendedName>
</protein>
<keyword evidence="5" id="KW-0720">Serine protease</keyword>
<dbReference type="EMBL" id="JSUQ01000019">
    <property type="protein sequence ID" value="KHQ51246.1"/>
    <property type="molecule type" value="Genomic_DNA"/>
</dbReference>
<gene>
    <name evidence="7" type="ORF">OA50_04279</name>
</gene>
<organism evidence="7 8">
    <name type="scientific">Mameliella alba</name>
    <dbReference type="NCBI Taxonomy" id="561184"/>
    <lineage>
        <taxon>Bacteria</taxon>
        <taxon>Pseudomonadati</taxon>
        <taxon>Pseudomonadota</taxon>
        <taxon>Alphaproteobacteria</taxon>
        <taxon>Rhodobacterales</taxon>
        <taxon>Roseobacteraceae</taxon>
        <taxon>Mameliella</taxon>
    </lineage>
</organism>
<comment type="similarity">
    <text evidence="1 6">Belongs to the peptidase S14 family.</text>
</comment>
<dbReference type="GO" id="GO:0004252">
    <property type="term" value="F:serine-type endopeptidase activity"/>
    <property type="evidence" value="ECO:0007669"/>
    <property type="project" value="InterPro"/>
</dbReference>
<comment type="caution">
    <text evidence="7">The sequence shown here is derived from an EMBL/GenBank/DDBJ whole genome shotgun (WGS) entry which is preliminary data.</text>
</comment>
<accession>A0A0B3S3I0</accession>
<dbReference type="SUPFAM" id="SSF52096">
    <property type="entry name" value="ClpP/crotonase"/>
    <property type="match status" value="1"/>
</dbReference>
<proteinExistence type="inferred from homology"/>
<dbReference type="NCBIfam" id="NF045542">
    <property type="entry name" value="Clp_rel_HeadMat"/>
    <property type="match status" value="1"/>
</dbReference>
<dbReference type="RefSeq" id="WP_052244730.1">
    <property type="nucleotide sequence ID" value="NZ_JSUQ01000019.1"/>
</dbReference>
<dbReference type="Gene3D" id="3.90.226.10">
    <property type="entry name" value="2-enoyl-CoA Hydratase, Chain A, domain 1"/>
    <property type="match status" value="1"/>
</dbReference>
<evidence type="ECO:0000256" key="4">
    <source>
        <dbReference type="ARBA" id="ARBA00022801"/>
    </source>
</evidence>
<dbReference type="PANTHER" id="PTHR10381">
    <property type="entry name" value="ATP-DEPENDENT CLP PROTEASE PROTEOLYTIC SUBUNIT"/>
    <property type="match status" value="1"/>
</dbReference>
<dbReference type="Proteomes" id="UP000030960">
    <property type="component" value="Unassembled WGS sequence"/>
</dbReference>
<dbReference type="AlphaFoldDB" id="A0A0B3S3I0"/>
<keyword evidence="2" id="KW-0963">Cytoplasm</keyword>
<evidence type="ECO:0000256" key="5">
    <source>
        <dbReference type="ARBA" id="ARBA00022825"/>
    </source>
</evidence>
<evidence type="ECO:0000313" key="7">
    <source>
        <dbReference type="EMBL" id="KHQ51246.1"/>
    </source>
</evidence>
<dbReference type="OrthoDB" id="9806592at2"/>
<evidence type="ECO:0000256" key="2">
    <source>
        <dbReference type="ARBA" id="ARBA00022490"/>
    </source>
</evidence>
<name>A0A0B3S3I0_9RHOB</name>
<evidence type="ECO:0000256" key="3">
    <source>
        <dbReference type="ARBA" id="ARBA00022670"/>
    </source>
</evidence>
<dbReference type="InterPro" id="IPR001907">
    <property type="entry name" value="ClpP"/>
</dbReference>
<dbReference type="STRING" id="561184.SAMN05216376_12082"/>
<dbReference type="Pfam" id="PF00574">
    <property type="entry name" value="CLP_protease"/>
    <property type="match status" value="1"/>
</dbReference>
<keyword evidence="4" id="KW-0378">Hydrolase</keyword>
<keyword evidence="3" id="KW-0645">Protease</keyword>
<dbReference type="InterPro" id="IPR029045">
    <property type="entry name" value="ClpP/crotonase-like_dom_sf"/>
</dbReference>
<evidence type="ECO:0000256" key="6">
    <source>
        <dbReference type="RuleBase" id="RU003567"/>
    </source>
</evidence>
<dbReference type="PATRIC" id="fig|1515334.3.peg.4310"/>
<evidence type="ECO:0000313" key="8">
    <source>
        <dbReference type="Proteomes" id="UP000030960"/>
    </source>
</evidence>
<dbReference type="CDD" id="cd07016">
    <property type="entry name" value="S14_ClpP_1"/>
    <property type="match status" value="1"/>
</dbReference>
<evidence type="ECO:0000256" key="1">
    <source>
        <dbReference type="ARBA" id="ARBA00007039"/>
    </source>
</evidence>
<sequence>MPDMPPLTLGARPDVRADITTRAINSWDASLRAAVEDEAAISILDPIGADMWGDGVTAKRIEGALRRIGGRAVTVKINSPGGDVFEGGAIYELLRQHSRDRGPVSVHVLGLAASAASIIAMAGDEVLIGRSAFFMIHNSWVIAAGNRNTFAEVAEWLAPFDEAMAEVYTARTGQDRDKIAAMMDRETWLTAARSVELGFADGYLDGAELTHDGADAAARDHLRAEKRFDLVAARAGIGRNDARGLLRDLKGDLPGAVTTGLPGAADIEAELAELLADLKS</sequence>
<reference evidence="7 8" key="1">
    <citation type="submission" date="2014-10" db="EMBL/GenBank/DDBJ databases">
        <title>Genome sequence of Ponticoccus sp. strain UMTAT08 isolated from clonal culture of toxic dinoflagellate Alexandrium tamiyavanichii.</title>
        <authorList>
            <person name="Gan H.Y."/>
            <person name="Muhd D.-D."/>
            <person name="Mohd Noor M.E."/>
            <person name="Yeong Y.S."/>
            <person name="Usup G."/>
        </authorList>
    </citation>
    <scope>NUCLEOTIDE SEQUENCE [LARGE SCALE GENOMIC DNA]</scope>
    <source>
        <strain evidence="7 8">UMTAT08</strain>
    </source>
</reference>
<dbReference type="GO" id="GO:0004176">
    <property type="term" value="F:ATP-dependent peptidase activity"/>
    <property type="evidence" value="ECO:0007669"/>
    <property type="project" value="InterPro"/>
</dbReference>
<dbReference type="InterPro" id="IPR023562">
    <property type="entry name" value="ClpP/TepA"/>
</dbReference>